<sequence length="482" mass="51974">MNPHNPEPPTTPVRWDTTAPSPAPRRRWLVPAVAGVTALAATGGVVLYMVNRPAETRDPVSSAASPAVPAAASPSGPIDACATVDSAETDRLVPEGKVTEATNDRRSSEFPSVTWSCSWQNLDYSFGEYSRSREISVEITQHLGHKGETADTVSRKQYGIDLQSSRYTATHPLKDSYFSDVVPVTGAGDEAHSQYTWYKGKTQTAFGQGFSRVGDLTVKVKYQAGQVRKDLPLFTSTGKKSVNEENALREVKLLLTQASQSAAAWRQGRPYARATPPPSPTPTPTVTPTPVPIAMPKACAAVEPIATPLVTGAKATFERTQDGNKTITVCKWNNREIPAAKGRLGLRTVYVSITAFTNRAGSPDFGAAKQYYIDLRAKAKQWEGSGFQGLFYYKVNEPAGWGDGGHYQYRKNRTPSAHVGVADSAVRIGTTVIEVTYGGSERPKNTPINYAKSVLMPQKQAIAGVVPVTEAIVKGFKENGVS</sequence>
<comment type="caution">
    <text evidence="3">The sequence shown here is derived from an EMBL/GenBank/DDBJ whole genome shotgun (WGS) entry which is preliminary data.</text>
</comment>
<feature type="transmembrane region" description="Helical" evidence="2">
    <location>
        <begin position="28"/>
        <end position="50"/>
    </location>
</feature>
<reference evidence="3" key="1">
    <citation type="submission" date="2021-01" db="EMBL/GenBank/DDBJ databases">
        <title>Whole genome shotgun sequence of Planobispora takensis NBRC 109077.</title>
        <authorList>
            <person name="Komaki H."/>
            <person name="Tamura T."/>
        </authorList>
    </citation>
    <scope>NUCLEOTIDE SEQUENCE</scope>
    <source>
        <strain evidence="3">NBRC 109077</strain>
    </source>
</reference>
<evidence type="ECO:0000256" key="2">
    <source>
        <dbReference type="SAM" id="Phobius"/>
    </source>
</evidence>
<dbReference type="RefSeq" id="WP_203875175.1">
    <property type="nucleotide sequence ID" value="NZ_BOOK01000018.1"/>
</dbReference>
<gene>
    <name evidence="3" type="ORF">Pta02_27740</name>
</gene>
<feature type="compositionally biased region" description="Pro residues" evidence="1">
    <location>
        <begin position="1"/>
        <end position="11"/>
    </location>
</feature>
<keyword evidence="2" id="KW-0812">Transmembrane</keyword>
<accession>A0A8J3SXT9</accession>
<dbReference type="Proteomes" id="UP000634476">
    <property type="component" value="Unassembled WGS sequence"/>
</dbReference>
<dbReference type="AlphaFoldDB" id="A0A8J3SXT9"/>
<evidence type="ECO:0000313" key="3">
    <source>
        <dbReference type="EMBL" id="GII00766.1"/>
    </source>
</evidence>
<name>A0A8J3SXT9_9ACTN</name>
<feature type="compositionally biased region" description="Low complexity" evidence="1">
    <location>
        <begin position="59"/>
        <end position="75"/>
    </location>
</feature>
<organism evidence="3 4">
    <name type="scientific">Planobispora takensis</name>
    <dbReference type="NCBI Taxonomy" id="1367882"/>
    <lineage>
        <taxon>Bacteria</taxon>
        <taxon>Bacillati</taxon>
        <taxon>Actinomycetota</taxon>
        <taxon>Actinomycetes</taxon>
        <taxon>Streptosporangiales</taxon>
        <taxon>Streptosporangiaceae</taxon>
        <taxon>Planobispora</taxon>
    </lineage>
</organism>
<keyword evidence="2" id="KW-0472">Membrane</keyword>
<protein>
    <submittedName>
        <fullName evidence="3">Uncharacterized protein</fullName>
    </submittedName>
</protein>
<evidence type="ECO:0000256" key="1">
    <source>
        <dbReference type="SAM" id="MobiDB-lite"/>
    </source>
</evidence>
<keyword evidence="4" id="KW-1185">Reference proteome</keyword>
<evidence type="ECO:0000313" key="4">
    <source>
        <dbReference type="Proteomes" id="UP000634476"/>
    </source>
</evidence>
<keyword evidence="2" id="KW-1133">Transmembrane helix</keyword>
<feature type="region of interest" description="Disordered" evidence="1">
    <location>
        <begin position="1"/>
        <end position="23"/>
    </location>
</feature>
<feature type="region of interest" description="Disordered" evidence="1">
    <location>
        <begin position="57"/>
        <end position="76"/>
    </location>
</feature>
<proteinExistence type="predicted"/>
<dbReference type="EMBL" id="BOOK01000018">
    <property type="protein sequence ID" value="GII00766.1"/>
    <property type="molecule type" value="Genomic_DNA"/>
</dbReference>